<dbReference type="GeneID" id="71761576"/>
<evidence type="ECO:0000313" key="3">
    <source>
        <dbReference type="Proteomes" id="UP000830542"/>
    </source>
</evidence>
<keyword evidence="3" id="KW-1185">Reference proteome</keyword>
<dbReference type="KEGG" id="hdo:MUK72_06970"/>
<sequence length="186" mass="18748">MRLPQGKLLALIALVVAASMVMATGAFSSVTADRSTDVEVVGDQEAFLALEQGSGPNGQKYATTNNGRLAVNLDGDAKVNGQGVNPSAKTSFDDVFTITNKGSQSVDIRIQDSSDAVTFYKGGDPTSSLESAGSSLGVGSSVKVGIMVDTTSGASQGNLIEAITVHATAPNSGQAPGADGKPQDPS</sequence>
<dbReference type="Proteomes" id="UP000830542">
    <property type="component" value="Chromosome"/>
</dbReference>
<dbReference type="AlphaFoldDB" id="A0AAV3SJ55"/>
<accession>A0AAV3SJ55</accession>
<reference evidence="2" key="2">
    <citation type="submission" date="2022-04" db="EMBL/GenBank/DDBJ databases">
        <title>Sequencing and genomic assembly of Halococcus dombrowskii.</title>
        <authorList>
            <person name="Lim S.W."/>
            <person name="MacLea K.S."/>
        </authorList>
    </citation>
    <scope>NUCLEOTIDE SEQUENCE</scope>
    <source>
        <strain evidence="2">H4</strain>
    </source>
</reference>
<name>A0AAV3SJ55_HALDO</name>
<protein>
    <submittedName>
        <fullName evidence="2">DUF1102 domain-containing protein</fullName>
    </submittedName>
</protein>
<evidence type="ECO:0000313" key="4">
    <source>
        <dbReference type="Proteomes" id="UP001500962"/>
    </source>
</evidence>
<dbReference type="InterPro" id="IPR009482">
    <property type="entry name" value="DUF1102"/>
</dbReference>
<dbReference type="Proteomes" id="UP001500962">
    <property type="component" value="Unassembled WGS sequence"/>
</dbReference>
<reference evidence="1" key="1">
    <citation type="journal article" date="2014" name="Int. J. Syst. Evol. Microbiol.">
        <title>Complete genome sequence of Corynebacterium casei LMG S-19264T (=DSM 44701T), isolated from a smear-ripened cheese.</title>
        <authorList>
            <consortium name="US DOE Joint Genome Institute (JGI-PGF)"/>
            <person name="Walter F."/>
            <person name="Albersmeier A."/>
            <person name="Kalinowski J."/>
            <person name="Ruckert C."/>
        </authorList>
    </citation>
    <scope>NUCLEOTIDE SEQUENCE</scope>
    <source>
        <strain evidence="1">JCM 12289</strain>
    </source>
</reference>
<reference evidence="1" key="3">
    <citation type="submission" date="2023-12" db="EMBL/GenBank/DDBJ databases">
        <authorList>
            <person name="Sun Q."/>
            <person name="Inoue M."/>
        </authorList>
    </citation>
    <scope>NUCLEOTIDE SEQUENCE</scope>
    <source>
        <strain evidence="1">JCM 12289</strain>
    </source>
</reference>
<dbReference type="EMBL" id="CP095005">
    <property type="protein sequence ID" value="UOO96439.1"/>
    <property type="molecule type" value="Genomic_DNA"/>
</dbReference>
<organism evidence="1 4">
    <name type="scientific">Halococcus dombrowskii</name>
    <dbReference type="NCBI Taxonomy" id="179637"/>
    <lineage>
        <taxon>Archaea</taxon>
        <taxon>Methanobacteriati</taxon>
        <taxon>Methanobacteriota</taxon>
        <taxon>Stenosarchaea group</taxon>
        <taxon>Halobacteria</taxon>
        <taxon>Halobacteriales</taxon>
        <taxon>Halococcaceae</taxon>
        <taxon>Halococcus</taxon>
    </lineage>
</organism>
<evidence type="ECO:0000313" key="1">
    <source>
        <dbReference type="EMBL" id="GAA0469007.1"/>
    </source>
</evidence>
<evidence type="ECO:0000313" key="2">
    <source>
        <dbReference type="EMBL" id="UOO96439.1"/>
    </source>
</evidence>
<proteinExistence type="predicted"/>
<dbReference type="EMBL" id="BAAADN010000043">
    <property type="protein sequence ID" value="GAA0469007.1"/>
    <property type="molecule type" value="Genomic_DNA"/>
</dbReference>
<dbReference type="Pfam" id="PF06510">
    <property type="entry name" value="DUF1102"/>
    <property type="match status" value="1"/>
</dbReference>
<gene>
    <name evidence="1" type="ORF">GCM10008985_27580</name>
    <name evidence="2" type="ORF">MUK72_06970</name>
</gene>
<dbReference type="RefSeq" id="WP_244705146.1">
    <property type="nucleotide sequence ID" value="NZ_BAAADN010000043.1"/>
</dbReference>